<proteinExistence type="predicted"/>
<keyword evidence="2" id="KW-1185">Reference proteome</keyword>
<name>A0AAV1YC20_LUPLU</name>
<reference evidence="1 2" key="1">
    <citation type="submission" date="2024-03" db="EMBL/GenBank/DDBJ databases">
        <authorList>
            <person name="Martinez-Hernandez J."/>
        </authorList>
    </citation>
    <scope>NUCLEOTIDE SEQUENCE [LARGE SCALE GENOMIC DNA]</scope>
</reference>
<organism evidence="1 2">
    <name type="scientific">Lupinus luteus</name>
    <name type="common">European yellow lupine</name>
    <dbReference type="NCBI Taxonomy" id="3873"/>
    <lineage>
        <taxon>Eukaryota</taxon>
        <taxon>Viridiplantae</taxon>
        <taxon>Streptophyta</taxon>
        <taxon>Embryophyta</taxon>
        <taxon>Tracheophyta</taxon>
        <taxon>Spermatophyta</taxon>
        <taxon>Magnoliopsida</taxon>
        <taxon>eudicotyledons</taxon>
        <taxon>Gunneridae</taxon>
        <taxon>Pentapetalae</taxon>
        <taxon>rosids</taxon>
        <taxon>fabids</taxon>
        <taxon>Fabales</taxon>
        <taxon>Fabaceae</taxon>
        <taxon>Papilionoideae</taxon>
        <taxon>50 kb inversion clade</taxon>
        <taxon>genistoids sensu lato</taxon>
        <taxon>core genistoids</taxon>
        <taxon>Genisteae</taxon>
        <taxon>Lupinus</taxon>
    </lineage>
</organism>
<accession>A0AAV1YC20</accession>
<gene>
    <name evidence="1" type="ORF">LLUT_LOCUS32398</name>
</gene>
<comment type="caution">
    <text evidence="1">The sequence shown here is derived from an EMBL/GenBank/DDBJ whole genome shotgun (WGS) entry which is preliminary data.</text>
</comment>
<dbReference type="Proteomes" id="UP001497480">
    <property type="component" value="Unassembled WGS sequence"/>
</dbReference>
<evidence type="ECO:0000313" key="2">
    <source>
        <dbReference type="Proteomes" id="UP001497480"/>
    </source>
</evidence>
<protein>
    <submittedName>
        <fullName evidence="1">Uncharacterized protein</fullName>
    </submittedName>
</protein>
<dbReference type="AlphaFoldDB" id="A0AAV1YC20"/>
<evidence type="ECO:0000313" key="1">
    <source>
        <dbReference type="EMBL" id="CAL0331338.1"/>
    </source>
</evidence>
<sequence>MHNQQSDYILLAERHKIDKRMFNMKTSCLSTTVRVEAKLADVITRFNRPELFMEISGHALCITPSQGCWTKSAKTRNGRVAMLAMLLLFLEASTDQGSPVGEHFKGEDFSLF</sequence>
<dbReference type="EMBL" id="CAXHTB010000023">
    <property type="protein sequence ID" value="CAL0331338.1"/>
    <property type="molecule type" value="Genomic_DNA"/>
</dbReference>